<dbReference type="GO" id="GO:0006355">
    <property type="term" value="P:regulation of DNA-templated transcription"/>
    <property type="evidence" value="ECO:0007669"/>
    <property type="project" value="TreeGrafter"/>
</dbReference>
<comment type="similarity">
    <text evidence="2">Belongs to the lin-54 family.</text>
</comment>
<accession>A0AAU9J9D9</accession>
<gene>
    <name evidence="5" type="ORF">BSTOLATCC_MIC29704</name>
</gene>
<evidence type="ECO:0000313" key="6">
    <source>
        <dbReference type="Proteomes" id="UP001162131"/>
    </source>
</evidence>
<evidence type="ECO:0000259" key="4">
    <source>
        <dbReference type="PROSITE" id="PS51634"/>
    </source>
</evidence>
<dbReference type="EMBL" id="CAJZBQ010000029">
    <property type="protein sequence ID" value="CAG9321795.1"/>
    <property type="molecule type" value="Genomic_DNA"/>
</dbReference>
<reference evidence="5" key="1">
    <citation type="submission" date="2021-09" db="EMBL/GenBank/DDBJ databases">
        <authorList>
            <consortium name="AG Swart"/>
            <person name="Singh M."/>
            <person name="Singh A."/>
            <person name="Seah K."/>
            <person name="Emmerich C."/>
        </authorList>
    </citation>
    <scope>NUCLEOTIDE SEQUENCE</scope>
    <source>
        <strain evidence="5">ATCC30299</strain>
    </source>
</reference>
<proteinExistence type="inferred from homology"/>
<dbReference type="PANTHER" id="PTHR12446">
    <property type="entry name" value="TESMIN/TSO1-RELATED"/>
    <property type="match status" value="1"/>
</dbReference>
<evidence type="ECO:0000313" key="5">
    <source>
        <dbReference type="EMBL" id="CAG9321795.1"/>
    </source>
</evidence>
<dbReference type="PROSITE" id="PS51634">
    <property type="entry name" value="CRC"/>
    <property type="match status" value="1"/>
</dbReference>
<dbReference type="AlphaFoldDB" id="A0AAU9J9D9"/>
<comment type="subcellular location">
    <subcellularLocation>
        <location evidence="1">Nucleus</location>
    </subcellularLocation>
</comment>
<protein>
    <recommendedName>
        <fullName evidence="4">CRC domain-containing protein</fullName>
    </recommendedName>
</protein>
<evidence type="ECO:0000256" key="1">
    <source>
        <dbReference type="ARBA" id="ARBA00004123"/>
    </source>
</evidence>
<dbReference type="InterPro" id="IPR005172">
    <property type="entry name" value="CRC"/>
</dbReference>
<evidence type="ECO:0000256" key="3">
    <source>
        <dbReference type="ARBA" id="ARBA00023242"/>
    </source>
</evidence>
<organism evidence="5 6">
    <name type="scientific">Blepharisma stoltei</name>
    <dbReference type="NCBI Taxonomy" id="1481888"/>
    <lineage>
        <taxon>Eukaryota</taxon>
        <taxon>Sar</taxon>
        <taxon>Alveolata</taxon>
        <taxon>Ciliophora</taxon>
        <taxon>Postciliodesmatophora</taxon>
        <taxon>Heterotrichea</taxon>
        <taxon>Heterotrichida</taxon>
        <taxon>Blepharismidae</taxon>
        <taxon>Blepharisma</taxon>
    </lineage>
</organism>
<dbReference type="Pfam" id="PF03638">
    <property type="entry name" value="TCR"/>
    <property type="match status" value="2"/>
</dbReference>
<keyword evidence="6" id="KW-1185">Reference proteome</keyword>
<name>A0AAU9J9D9_9CILI</name>
<feature type="domain" description="CRC" evidence="4">
    <location>
        <begin position="57"/>
        <end position="161"/>
    </location>
</feature>
<dbReference type="InterPro" id="IPR028307">
    <property type="entry name" value="Lin-54_fam"/>
</dbReference>
<keyword evidence="3" id="KW-0539">Nucleus</keyword>
<dbReference type="GO" id="GO:0005634">
    <property type="term" value="C:nucleus"/>
    <property type="evidence" value="ECO:0007669"/>
    <property type="project" value="UniProtKB-SubCell"/>
</dbReference>
<comment type="caution">
    <text evidence="5">The sequence shown here is derived from an EMBL/GenBank/DDBJ whole genome shotgun (WGS) entry which is preliminary data.</text>
</comment>
<evidence type="ECO:0000256" key="2">
    <source>
        <dbReference type="ARBA" id="ARBA00007267"/>
    </source>
</evidence>
<dbReference type="InterPro" id="IPR033467">
    <property type="entry name" value="Tesmin/TSO1-like_CXC"/>
</dbReference>
<dbReference type="SMART" id="SM01114">
    <property type="entry name" value="CXC"/>
    <property type="match status" value="2"/>
</dbReference>
<dbReference type="PANTHER" id="PTHR12446:SF34">
    <property type="entry name" value="PROTEIN LIN-54 HOMOLOG"/>
    <property type="match status" value="1"/>
</dbReference>
<dbReference type="Proteomes" id="UP001162131">
    <property type="component" value="Unassembled WGS sequence"/>
</dbReference>
<sequence>MERKFALITKGDLSPISPFSQFCLTSLPPIGTFSAQVEDRIIPEEKEETKIEQLPIVNTPCGCKRTHCLKLYCECFANNRYCVGCNCHNCHNLPSYDDARQATMKQIAERNPVAFKPENNTVLKVCHCKRSNCVKKYCECYEASKACTPLCKCEGCKNMSVG</sequence>